<protein>
    <submittedName>
        <fullName evidence="1">Uncharacterized LOC100184264</fullName>
    </submittedName>
</protein>
<dbReference type="AlphaFoldDB" id="F6Q950"/>
<dbReference type="GeneTree" id="ENSGT00390000018442"/>
<sequence>MSSKTRNKPKRRITDYNFERLTSKHIEDAKNLVAAHFSTFANYRTTLTSSTADMIQFDAYRTENMIRQNCSTGVFEKCSGKMVGVALGIIVEKNNTELQKLQWYSIEASSKELWWHSIARFMKSLHGDDIFEAIGANRILFQHIIVIDPDHIGINMAYALLKRSFGVAKMLNCEAGVGLLTSPVTLRIAKNKFKMSVLKTVDLTKYIDKETGDSPFAKATPPHHLFTLAYIKLRASLL</sequence>
<evidence type="ECO:0000313" key="2">
    <source>
        <dbReference type="Proteomes" id="UP000008144"/>
    </source>
</evidence>
<evidence type="ECO:0000313" key="1">
    <source>
        <dbReference type="Ensembl" id="ENSCINP00000018491.3"/>
    </source>
</evidence>
<dbReference type="KEGG" id="cin:100184264"/>
<accession>A0A1W2WFT1</accession>
<accession>F6Q950</accession>
<reference evidence="1" key="2">
    <citation type="journal article" date="2008" name="Genome Biol.">
        <title>Improved genome assembly and evidence-based global gene model set for the chordate Ciona intestinalis: new insight into intron and operon populations.</title>
        <authorList>
            <person name="Satou Y."/>
            <person name="Mineta K."/>
            <person name="Ogasawara M."/>
            <person name="Sasakura Y."/>
            <person name="Shoguchi E."/>
            <person name="Ueno K."/>
            <person name="Yamada L."/>
            <person name="Matsumoto J."/>
            <person name="Wasserscheid J."/>
            <person name="Dewar K."/>
            <person name="Wiley G.B."/>
            <person name="Macmil S.L."/>
            <person name="Roe B.A."/>
            <person name="Zeller R.W."/>
            <person name="Hastings K.E."/>
            <person name="Lemaire P."/>
            <person name="Lindquist E."/>
            <person name="Endo T."/>
            <person name="Hotta K."/>
            <person name="Inaba K."/>
        </authorList>
    </citation>
    <scope>NUCLEOTIDE SEQUENCE [LARGE SCALE GENOMIC DNA]</scope>
    <source>
        <strain evidence="1">wild type</strain>
    </source>
</reference>
<organism evidence="1 2">
    <name type="scientific">Ciona intestinalis</name>
    <name type="common">Transparent sea squirt</name>
    <name type="synonym">Ascidia intestinalis</name>
    <dbReference type="NCBI Taxonomy" id="7719"/>
    <lineage>
        <taxon>Eukaryota</taxon>
        <taxon>Metazoa</taxon>
        <taxon>Chordata</taxon>
        <taxon>Tunicata</taxon>
        <taxon>Ascidiacea</taxon>
        <taxon>Phlebobranchia</taxon>
        <taxon>Cionidae</taxon>
        <taxon>Ciona</taxon>
    </lineage>
</organism>
<dbReference type="EMBL" id="EAAA01000091">
    <property type="status" value="NOT_ANNOTATED_CDS"/>
    <property type="molecule type" value="Genomic_DNA"/>
</dbReference>
<dbReference type="RefSeq" id="XP_002130428.1">
    <property type="nucleotide sequence ID" value="XM_002130392.3"/>
</dbReference>
<reference evidence="1" key="3">
    <citation type="submission" date="2025-08" db="UniProtKB">
        <authorList>
            <consortium name="Ensembl"/>
        </authorList>
    </citation>
    <scope>IDENTIFICATION</scope>
</reference>
<dbReference type="PANTHER" id="PTHR20905:SF1">
    <property type="entry name" value="AT07410P-RELATED"/>
    <property type="match status" value="1"/>
</dbReference>
<dbReference type="GeneID" id="100184264"/>
<dbReference type="Gene3D" id="3.40.630.30">
    <property type="match status" value="1"/>
</dbReference>
<dbReference type="HOGENOM" id="CLU_1165464_0_0_1"/>
<dbReference type="Ensembl" id="ENSCINT00000018491.3">
    <property type="protein sequence ID" value="ENSCINP00000018491.3"/>
    <property type="gene ID" value="ENSCING00000009108.3"/>
</dbReference>
<dbReference type="Proteomes" id="UP000008144">
    <property type="component" value="Chromosome 1"/>
</dbReference>
<name>F6Q950_CIOIN</name>
<dbReference type="OMA" id="WHSIARF"/>
<gene>
    <name evidence="1" type="primary">LOC100184264</name>
</gene>
<dbReference type="GO" id="GO:0008080">
    <property type="term" value="F:N-acetyltransferase activity"/>
    <property type="evidence" value="ECO:0000318"/>
    <property type="project" value="GO_Central"/>
</dbReference>
<keyword evidence="2" id="KW-1185">Reference proteome</keyword>
<reference evidence="2" key="1">
    <citation type="journal article" date="2002" name="Science">
        <title>The draft genome of Ciona intestinalis: insights into chordate and vertebrate origins.</title>
        <authorList>
            <person name="Dehal P."/>
            <person name="Satou Y."/>
            <person name="Campbell R.K."/>
            <person name="Chapman J."/>
            <person name="Degnan B."/>
            <person name="De Tomaso A."/>
            <person name="Davidson B."/>
            <person name="Di Gregorio A."/>
            <person name="Gelpke M."/>
            <person name="Goodstein D.M."/>
            <person name="Harafuji N."/>
            <person name="Hastings K.E."/>
            <person name="Ho I."/>
            <person name="Hotta K."/>
            <person name="Huang W."/>
            <person name="Kawashima T."/>
            <person name="Lemaire P."/>
            <person name="Martinez D."/>
            <person name="Meinertzhagen I.A."/>
            <person name="Necula S."/>
            <person name="Nonaka M."/>
            <person name="Putnam N."/>
            <person name="Rash S."/>
            <person name="Saiga H."/>
            <person name="Satake M."/>
            <person name="Terry A."/>
            <person name="Yamada L."/>
            <person name="Wang H.G."/>
            <person name="Awazu S."/>
            <person name="Azumi K."/>
            <person name="Boore J."/>
            <person name="Branno M."/>
            <person name="Chin-Bow S."/>
            <person name="DeSantis R."/>
            <person name="Doyle S."/>
            <person name="Francino P."/>
            <person name="Keys D.N."/>
            <person name="Haga S."/>
            <person name="Hayashi H."/>
            <person name="Hino K."/>
            <person name="Imai K.S."/>
            <person name="Inaba K."/>
            <person name="Kano S."/>
            <person name="Kobayashi K."/>
            <person name="Kobayashi M."/>
            <person name="Lee B.I."/>
            <person name="Makabe K.W."/>
            <person name="Manohar C."/>
            <person name="Matassi G."/>
            <person name="Medina M."/>
            <person name="Mochizuki Y."/>
            <person name="Mount S."/>
            <person name="Morishita T."/>
            <person name="Miura S."/>
            <person name="Nakayama A."/>
            <person name="Nishizaka S."/>
            <person name="Nomoto H."/>
            <person name="Ohta F."/>
            <person name="Oishi K."/>
            <person name="Rigoutsos I."/>
            <person name="Sano M."/>
            <person name="Sasaki A."/>
            <person name="Sasakura Y."/>
            <person name="Shoguchi E."/>
            <person name="Shin-i T."/>
            <person name="Spagnuolo A."/>
            <person name="Stainier D."/>
            <person name="Suzuki M.M."/>
            <person name="Tassy O."/>
            <person name="Takatori N."/>
            <person name="Tokuoka M."/>
            <person name="Yagi K."/>
            <person name="Yoshizaki F."/>
            <person name="Wada S."/>
            <person name="Zhang C."/>
            <person name="Hyatt P.D."/>
            <person name="Larimer F."/>
            <person name="Detter C."/>
            <person name="Doggett N."/>
            <person name="Glavina T."/>
            <person name="Hawkins T."/>
            <person name="Richardson P."/>
            <person name="Lucas S."/>
            <person name="Kohara Y."/>
            <person name="Levine M."/>
            <person name="Satoh N."/>
            <person name="Rokhsar D.S."/>
        </authorList>
    </citation>
    <scope>NUCLEOTIDE SEQUENCE [LARGE SCALE GENOMIC DNA]</scope>
</reference>
<proteinExistence type="predicted"/>
<dbReference type="InParanoid" id="F6Q950"/>
<dbReference type="PANTHER" id="PTHR20905">
    <property type="entry name" value="N-ACETYLTRANSFERASE-RELATED"/>
    <property type="match status" value="1"/>
</dbReference>
<reference evidence="1" key="4">
    <citation type="submission" date="2025-09" db="UniProtKB">
        <authorList>
            <consortium name="Ensembl"/>
        </authorList>
    </citation>
    <scope>IDENTIFICATION</scope>
</reference>